<protein>
    <submittedName>
        <fullName evidence="1">DUF2064 domain-containing protein</fullName>
    </submittedName>
</protein>
<dbReference type="InterPro" id="IPR029044">
    <property type="entry name" value="Nucleotide-diphossugar_trans"/>
</dbReference>
<dbReference type="EMBL" id="VWSF01000004">
    <property type="protein sequence ID" value="KAA5547871.1"/>
    <property type="molecule type" value="Genomic_DNA"/>
</dbReference>
<accession>A0A5M6DK32</accession>
<dbReference type="PANTHER" id="PTHR36529">
    <property type="entry name" value="SLL1095 PROTEIN"/>
    <property type="match status" value="1"/>
</dbReference>
<sequence>MHLPNRFSDTALVLFTRTSAEEVQVKNFVPQGTITQQLAVAEKLIQQGQQVLAATGLPYFIYSSSAQKGDNFGQRLQNVFADLFSQGFEQVIVIGNDCPELKPTDILRAAHQLLQQEVVVGPDSSGGVYLLGLTKTAFNQPAIFENIRWNTAWVLTDIATAFNIATPDLIFLKQYTDINTSRDFVKALQQKLFRSNLLRYFRLLLNQLTTWWQLPHESLISFFIFPGLALRGPPALN</sequence>
<dbReference type="AlphaFoldDB" id="A0A5M6DK32"/>
<dbReference type="PANTHER" id="PTHR36529:SF1">
    <property type="entry name" value="GLYCOSYLTRANSFERASE"/>
    <property type="match status" value="1"/>
</dbReference>
<name>A0A5M6DK32_9BACT</name>
<gene>
    <name evidence="1" type="ORF">F0145_08005</name>
</gene>
<comment type="caution">
    <text evidence="1">The sequence shown here is derived from an EMBL/GenBank/DDBJ whole genome shotgun (WGS) entry which is preliminary data.</text>
</comment>
<keyword evidence="2" id="KW-1185">Reference proteome</keyword>
<dbReference type="Gene3D" id="3.90.550.10">
    <property type="entry name" value="Spore Coat Polysaccharide Biosynthesis Protein SpsA, Chain A"/>
    <property type="match status" value="1"/>
</dbReference>
<proteinExistence type="predicted"/>
<dbReference type="Proteomes" id="UP000323426">
    <property type="component" value="Unassembled WGS sequence"/>
</dbReference>
<evidence type="ECO:0000313" key="2">
    <source>
        <dbReference type="Proteomes" id="UP000323426"/>
    </source>
</evidence>
<evidence type="ECO:0000313" key="1">
    <source>
        <dbReference type="EMBL" id="KAA5547871.1"/>
    </source>
</evidence>
<organism evidence="1 2">
    <name type="scientific">Adhaeribacter rhizoryzae</name>
    <dbReference type="NCBI Taxonomy" id="2607907"/>
    <lineage>
        <taxon>Bacteria</taxon>
        <taxon>Pseudomonadati</taxon>
        <taxon>Bacteroidota</taxon>
        <taxon>Cytophagia</taxon>
        <taxon>Cytophagales</taxon>
        <taxon>Hymenobacteraceae</taxon>
        <taxon>Adhaeribacter</taxon>
    </lineage>
</organism>
<dbReference type="Pfam" id="PF09837">
    <property type="entry name" value="DUF2064"/>
    <property type="match status" value="1"/>
</dbReference>
<reference evidence="1 2" key="1">
    <citation type="submission" date="2019-09" db="EMBL/GenBank/DDBJ databases">
        <title>Genome sequence and assembly of Adhaeribacter sp.</title>
        <authorList>
            <person name="Chhetri G."/>
        </authorList>
    </citation>
    <scope>NUCLEOTIDE SEQUENCE [LARGE SCALE GENOMIC DNA]</scope>
    <source>
        <strain evidence="1 2">DK36</strain>
    </source>
</reference>
<dbReference type="InterPro" id="IPR018641">
    <property type="entry name" value="Trfase_1_rSAM/seldom-assoc"/>
</dbReference>
<dbReference type="SUPFAM" id="SSF53448">
    <property type="entry name" value="Nucleotide-diphospho-sugar transferases"/>
    <property type="match status" value="1"/>
</dbReference>